<evidence type="ECO:0000256" key="1">
    <source>
        <dbReference type="SAM" id="MobiDB-lite"/>
    </source>
</evidence>
<dbReference type="AlphaFoldDB" id="Q6N4G7"/>
<gene>
    <name evidence="2" type="ordered locus">RPA3370</name>
</gene>
<proteinExistence type="predicted"/>
<dbReference type="EMBL" id="BX572603">
    <property type="protein sequence ID" value="CAE28811.1"/>
    <property type="molecule type" value="Genomic_DNA"/>
</dbReference>
<dbReference type="HOGENOM" id="CLU_1229098_0_0_5"/>
<reference evidence="2" key="1">
    <citation type="journal article" date="2004" name="Nat. Biotechnol.">
        <title>Complete genome sequence of the metabolically versatile photosynthetic bacterium Rhodopseudomonas palustris.</title>
        <authorList>
            <person name="Larimer F.W."/>
            <person name="Chain P."/>
            <person name="Hauser L."/>
            <person name="Lamerdin J."/>
            <person name="Malfatti S."/>
            <person name="Do L."/>
            <person name="Land M.L."/>
            <person name="Pelletier D.A."/>
            <person name="Beatty J.T."/>
            <person name="Lang A.S."/>
            <person name="Tabita F.R."/>
            <person name="Gibson J.L."/>
            <person name="Hanson T.E."/>
            <person name="Bobst C."/>
            <person name="Torres J.L."/>
            <person name="Peres C."/>
            <person name="Harrison F.H."/>
            <person name="Gibson J."/>
            <person name="Harwood C.S."/>
        </authorList>
    </citation>
    <scope>NUCLEOTIDE SEQUENCE [LARGE SCALE GENOMIC DNA]</scope>
    <source>
        <strain evidence="2">CGA009</strain>
    </source>
</reference>
<organism evidence="2">
    <name type="scientific">Rhodopseudomonas palustris (strain ATCC BAA-98 / CGA009)</name>
    <dbReference type="NCBI Taxonomy" id="258594"/>
    <lineage>
        <taxon>Bacteria</taxon>
        <taxon>Pseudomonadati</taxon>
        <taxon>Pseudomonadota</taxon>
        <taxon>Alphaproteobacteria</taxon>
        <taxon>Hyphomicrobiales</taxon>
        <taxon>Nitrobacteraceae</taxon>
        <taxon>Rhodopseudomonas</taxon>
    </lineage>
</organism>
<protein>
    <submittedName>
        <fullName evidence="2">Uncharacterized protein</fullName>
    </submittedName>
</protein>
<name>Q6N4G7_RHOPA</name>
<accession>Q6N4G7</accession>
<evidence type="ECO:0000313" key="2">
    <source>
        <dbReference type="EMBL" id="CAE28811.1"/>
    </source>
</evidence>
<sequence>MPSRLDRHQHRVRAVPSECDRRCPVTDRRPPHWSCSERLRSFSARYTPPDAAHASPRLDPSQPITTGAAWRRFCFRASPIAWLALLGIQCREASAAAIRPWMTTPSQITKVDSPAAATTSKSVSLIGSVLRKDGRGSPVIATASAASHPRRRNLRDYCCTARAGFDAGQPRRRQAFQRSQPPYQDGEIDRTGPQQCQGEAERSAIDAGFQDRRHVGTRCHDRTIG</sequence>
<feature type="compositionally biased region" description="Basic and acidic residues" evidence="1">
    <location>
        <begin position="199"/>
        <end position="209"/>
    </location>
</feature>
<feature type="region of interest" description="Disordered" evidence="1">
    <location>
        <begin position="169"/>
        <end position="209"/>
    </location>
</feature>